<organism evidence="9 10">
    <name type="scientific">Abditibacterium utsteinense</name>
    <dbReference type="NCBI Taxonomy" id="1960156"/>
    <lineage>
        <taxon>Bacteria</taxon>
        <taxon>Pseudomonadati</taxon>
        <taxon>Abditibacteriota</taxon>
        <taxon>Abditibacteriia</taxon>
        <taxon>Abditibacteriales</taxon>
        <taxon>Abditibacteriaceae</taxon>
        <taxon>Abditibacterium</taxon>
    </lineage>
</organism>
<feature type="compositionally biased region" description="Acidic residues" evidence="7">
    <location>
        <begin position="144"/>
        <end position="155"/>
    </location>
</feature>
<comment type="similarity">
    <text evidence="1 6">Belongs to the NusB family.</text>
</comment>
<evidence type="ECO:0000256" key="7">
    <source>
        <dbReference type="SAM" id="MobiDB-lite"/>
    </source>
</evidence>
<evidence type="ECO:0000256" key="4">
    <source>
        <dbReference type="ARBA" id="ARBA00023015"/>
    </source>
</evidence>
<evidence type="ECO:0000313" key="9">
    <source>
        <dbReference type="EMBL" id="PQV65234.1"/>
    </source>
</evidence>
<reference evidence="9 10" key="1">
    <citation type="journal article" date="2018" name="Syst. Appl. Microbiol.">
        <title>Abditibacterium utsteinense sp. nov., the first cultivated member of candidate phylum FBP, isolated from ice-free Antarctic soil samples.</title>
        <authorList>
            <person name="Tahon G."/>
            <person name="Tytgat B."/>
            <person name="Lebbe L."/>
            <person name="Carlier A."/>
            <person name="Willems A."/>
        </authorList>
    </citation>
    <scope>NUCLEOTIDE SEQUENCE [LARGE SCALE GENOMIC DNA]</scope>
    <source>
        <strain evidence="9 10">LMG 29911</strain>
    </source>
</reference>
<dbReference type="AlphaFoldDB" id="A0A2S8SWT5"/>
<evidence type="ECO:0000313" key="10">
    <source>
        <dbReference type="Proteomes" id="UP000237684"/>
    </source>
</evidence>
<keyword evidence="10" id="KW-1185">Reference proteome</keyword>
<evidence type="ECO:0000256" key="5">
    <source>
        <dbReference type="ARBA" id="ARBA00023163"/>
    </source>
</evidence>
<accession>A0A2S8SWT5</accession>
<name>A0A2S8SWT5_9BACT</name>
<evidence type="ECO:0000256" key="1">
    <source>
        <dbReference type="ARBA" id="ARBA00005952"/>
    </source>
</evidence>
<evidence type="ECO:0000259" key="8">
    <source>
        <dbReference type="Pfam" id="PF01029"/>
    </source>
</evidence>
<evidence type="ECO:0000256" key="2">
    <source>
        <dbReference type="ARBA" id="ARBA00022814"/>
    </source>
</evidence>
<dbReference type="InterPro" id="IPR011605">
    <property type="entry name" value="NusB_fam"/>
</dbReference>
<dbReference type="EMBL" id="NIGF01000002">
    <property type="protein sequence ID" value="PQV65234.1"/>
    <property type="molecule type" value="Genomic_DNA"/>
</dbReference>
<protein>
    <recommendedName>
        <fullName evidence="6">Transcription antitermination protein NusB</fullName>
    </recommendedName>
    <alternativeName>
        <fullName evidence="6">Antitermination factor NusB</fullName>
    </alternativeName>
</protein>
<comment type="function">
    <text evidence="6">Involved in transcription antitermination. Required for transcription of ribosomal RNA (rRNA) genes. Binds specifically to the boxA antiterminator sequence of the ribosomal RNA (rrn) operons.</text>
</comment>
<dbReference type="CDD" id="cd00619">
    <property type="entry name" value="Terminator_NusB"/>
    <property type="match status" value="1"/>
</dbReference>
<dbReference type="InParanoid" id="A0A2S8SWT5"/>
<dbReference type="Gene3D" id="1.10.940.10">
    <property type="entry name" value="NusB-like"/>
    <property type="match status" value="1"/>
</dbReference>
<dbReference type="OrthoDB" id="9811381at2"/>
<keyword evidence="3 6" id="KW-0694">RNA-binding</keyword>
<dbReference type="GO" id="GO:0006353">
    <property type="term" value="P:DNA-templated transcription termination"/>
    <property type="evidence" value="ECO:0007669"/>
    <property type="project" value="UniProtKB-UniRule"/>
</dbReference>
<dbReference type="NCBIfam" id="TIGR01951">
    <property type="entry name" value="nusB"/>
    <property type="match status" value="1"/>
</dbReference>
<comment type="caution">
    <text evidence="9">The sequence shown here is derived from an EMBL/GenBank/DDBJ whole genome shotgun (WGS) entry which is preliminary data.</text>
</comment>
<dbReference type="Proteomes" id="UP000237684">
    <property type="component" value="Unassembled WGS sequence"/>
</dbReference>
<dbReference type="InterPro" id="IPR006027">
    <property type="entry name" value="NusB_RsmB_TIM44"/>
</dbReference>
<dbReference type="PANTHER" id="PTHR11078">
    <property type="entry name" value="N UTILIZATION SUBSTANCE PROTEIN B-RELATED"/>
    <property type="match status" value="1"/>
</dbReference>
<feature type="domain" description="NusB/RsmB/TIM44" evidence="8">
    <location>
        <begin position="7"/>
        <end position="131"/>
    </location>
</feature>
<evidence type="ECO:0000256" key="3">
    <source>
        <dbReference type="ARBA" id="ARBA00022884"/>
    </source>
</evidence>
<proteinExistence type="inferred from homology"/>
<dbReference type="HAMAP" id="MF_00073">
    <property type="entry name" value="NusB"/>
    <property type="match status" value="1"/>
</dbReference>
<dbReference type="RefSeq" id="WP_105482569.1">
    <property type="nucleotide sequence ID" value="NZ_NIGF01000002.1"/>
</dbReference>
<dbReference type="SUPFAM" id="SSF48013">
    <property type="entry name" value="NusB-like"/>
    <property type="match status" value="1"/>
</dbReference>
<evidence type="ECO:0000256" key="6">
    <source>
        <dbReference type="HAMAP-Rule" id="MF_00073"/>
    </source>
</evidence>
<dbReference type="InterPro" id="IPR035926">
    <property type="entry name" value="NusB-like_sf"/>
</dbReference>
<keyword evidence="5 6" id="KW-0804">Transcription</keyword>
<dbReference type="GO" id="GO:0031564">
    <property type="term" value="P:transcription antitermination"/>
    <property type="evidence" value="ECO:0007669"/>
    <property type="project" value="UniProtKB-KW"/>
</dbReference>
<dbReference type="GO" id="GO:0003723">
    <property type="term" value="F:RNA binding"/>
    <property type="evidence" value="ECO:0007669"/>
    <property type="project" value="UniProtKB-UniRule"/>
</dbReference>
<keyword evidence="4 6" id="KW-0805">Transcription regulation</keyword>
<dbReference type="Pfam" id="PF01029">
    <property type="entry name" value="NusB"/>
    <property type="match status" value="1"/>
</dbReference>
<keyword evidence="2 6" id="KW-0889">Transcription antitermination</keyword>
<dbReference type="FunCoup" id="A0A2S8SWT5">
    <property type="interactions" value="279"/>
</dbReference>
<feature type="region of interest" description="Disordered" evidence="7">
    <location>
        <begin position="133"/>
        <end position="155"/>
    </location>
</feature>
<gene>
    <name evidence="6" type="primary">nusB</name>
    <name evidence="9" type="ORF">B1R32_102243</name>
</gene>
<dbReference type="GO" id="GO:0005829">
    <property type="term" value="C:cytosol"/>
    <property type="evidence" value="ECO:0007669"/>
    <property type="project" value="TreeGrafter"/>
</dbReference>
<sequence>MGKRRSGRELAFKLLFQIDVGNSNPDEVFSAARISSEASSEVWVFASQLARGAWEHKTEIDPIIEKYASGWTLERIANADRNLLRLCLYEMLMRDEIPASVSINEAVEMAKKYSTIDSAKFINGILGSFSRERDKESRNSAPEVEAETPLETAEI</sequence>
<dbReference type="PANTHER" id="PTHR11078:SF3">
    <property type="entry name" value="ANTITERMINATION NUSB DOMAIN-CONTAINING PROTEIN"/>
    <property type="match status" value="1"/>
</dbReference>